<dbReference type="HOGENOM" id="CLU_005210_2_2_1"/>
<dbReference type="OMA" id="QPRMVED"/>
<evidence type="ECO:0000256" key="2">
    <source>
        <dbReference type="PROSITE-ProRule" id="PRU00235"/>
    </source>
</evidence>
<sequence>MSRTHAAVATDAGKALTWGYSPQGALGIEHLASLIVPLPVEVTLEKTVLQVACGVDFTLFLCIDETVYSCGTGALGALGHGDTTDRCIPTKGVDNARVMSMACGAYHTVLLAEGYGWLGNLSSGVAYSWGRGGNGALGHGTLLSLARPSYVKRLYHGDKDGKDAKTVSQVAAGRAHSAFLTKDGCVYTCGSNQYGQLGYYTKMVYLLLPGDVVLLHRELDSKIIVQIACGAFHVAALTDSGELLTCGTGKHGQLGHTHMRSSDEFQTVLLSKVERFASVSCGIVSTAAQT</sequence>
<dbReference type="Proteomes" id="UP000001593">
    <property type="component" value="Unassembled WGS sequence"/>
</dbReference>
<accession>A7SP10</accession>
<evidence type="ECO:0000256" key="1">
    <source>
        <dbReference type="ARBA" id="ARBA00022737"/>
    </source>
</evidence>
<feature type="repeat" description="RCC1" evidence="2">
    <location>
        <begin position="13"/>
        <end position="64"/>
    </location>
</feature>
<feature type="non-terminal residue" evidence="3">
    <location>
        <position position="1"/>
    </location>
</feature>
<dbReference type="eggNOG" id="KOG1426">
    <property type="taxonomic scope" value="Eukaryota"/>
</dbReference>
<dbReference type="InterPro" id="IPR000408">
    <property type="entry name" value="Reg_chr_condens"/>
</dbReference>
<dbReference type="InterPro" id="IPR051210">
    <property type="entry name" value="Ub_ligase/GEF_domain"/>
</dbReference>
<evidence type="ECO:0000313" key="3">
    <source>
        <dbReference type="EMBL" id="EDO34565.1"/>
    </source>
</evidence>
<evidence type="ECO:0000313" key="4">
    <source>
        <dbReference type="Proteomes" id="UP000001593"/>
    </source>
</evidence>
<keyword evidence="1" id="KW-0677">Repeat</keyword>
<dbReference type="InParanoid" id="A7SP10"/>
<feature type="repeat" description="RCC1" evidence="2">
    <location>
        <begin position="124"/>
        <end position="183"/>
    </location>
</feature>
<dbReference type="SUPFAM" id="SSF50985">
    <property type="entry name" value="RCC1/BLIP-II"/>
    <property type="match status" value="1"/>
</dbReference>
<proteinExistence type="predicted"/>
<dbReference type="AlphaFoldDB" id="A7SP10"/>
<feature type="repeat" description="RCC1" evidence="2">
    <location>
        <begin position="184"/>
        <end position="240"/>
    </location>
</feature>
<name>A7SP10_NEMVE</name>
<dbReference type="EMBL" id="DS469726">
    <property type="protein sequence ID" value="EDO34565.1"/>
    <property type="molecule type" value="Genomic_DNA"/>
</dbReference>
<keyword evidence="4" id="KW-1185">Reference proteome</keyword>
<reference evidence="3 4" key="1">
    <citation type="journal article" date="2007" name="Science">
        <title>Sea anemone genome reveals ancestral eumetazoan gene repertoire and genomic organization.</title>
        <authorList>
            <person name="Putnam N.H."/>
            <person name="Srivastava M."/>
            <person name="Hellsten U."/>
            <person name="Dirks B."/>
            <person name="Chapman J."/>
            <person name="Salamov A."/>
            <person name="Terry A."/>
            <person name="Shapiro H."/>
            <person name="Lindquist E."/>
            <person name="Kapitonov V.V."/>
            <person name="Jurka J."/>
            <person name="Genikhovich G."/>
            <person name="Grigoriev I.V."/>
            <person name="Lucas S.M."/>
            <person name="Steele R.E."/>
            <person name="Finnerty J.R."/>
            <person name="Technau U."/>
            <person name="Martindale M.Q."/>
            <person name="Rokhsar D.S."/>
        </authorList>
    </citation>
    <scope>NUCLEOTIDE SEQUENCE [LARGE SCALE GENOMIC DNA]</scope>
    <source>
        <strain evidence="4">CH2 X CH6</strain>
    </source>
</reference>
<dbReference type="PROSITE" id="PS00626">
    <property type="entry name" value="RCC1_2"/>
    <property type="match status" value="1"/>
</dbReference>
<dbReference type="PRINTS" id="PR00633">
    <property type="entry name" value="RCCNDNSATION"/>
</dbReference>
<feature type="repeat" description="RCC1" evidence="2">
    <location>
        <begin position="65"/>
        <end position="114"/>
    </location>
</feature>
<dbReference type="Gene3D" id="2.130.10.30">
    <property type="entry name" value="Regulator of chromosome condensation 1/beta-lactamase-inhibitor protein II"/>
    <property type="match status" value="2"/>
</dbReference>
<dbReference type="PANTHER" id="PTHR22870:SF408">
    <property type="entry name" value="OS09G0560450 PROTEIN"/>
    <property type="match status" value="1"/>
</dbReference>
<protein>
    <submittedName>
        <fullName evidence="3">Uncharacterized protein</fullName>
    </submittedName>
</protein>
<dbReference type="Pfam" id="PF00415">
    <property type="entry name" value="RCC1"/>
    <property type="match status" value="2"/>
</dbReference>
<dbReference type="PhylomeDB" id="A7SP10"/>
<dbReference type="Pfam" id="PF13540">
    <property type="entry name" value="RCC1_2"/>
    <property type="match status" value="2"/>
</dbReference>
<dbReference type="STRING" id="45351.A7SP10"/>
<dbReference type="PANTHER" id="PTHR22870">
    <property type="entry name" value="REGULATOR OF CHROMOSOME CONDENSATION"/>
    <property type="match status" value="1"/>
</dbReference>
<dbReference type="InterPro" id="IPR009091">
    <property type="entry name" value="RCC1/BLIP-II"/>
</dbReference>
<organism evidence="3 4">
    <name type="scientific">Nematostella vectensis</name>
    <name type="common">Starlet sea anemone</name>
    <dbReference type="NCBI Taxonomy" id="45351"/>
    <lineage>
        <taxon>Eukaryota</taxon>
        <taxon>Metazoa</taxon>
        <taxon>Cnidaria</taxon>
        <taxon>Anthozoa</taxon>
        <taxon>Hexacorallia</taxon>
        <taxon>Actiniaria</taxon>
        <taxon>Edwardsiidae</taxon>
        <taxon>Nematostella</taxon>
    </lineage>
</organism>
<dbReference type="PROSITE" id="PS50012">
    <property type="entry name" value="RCC1_3"/>
    <property type="match status" value="4"/>
</dbReference>
<gene>
    <name evidence="3" type="ORF">NEMVEDRAFT_v1g125507</name>
</gene>